<dbReference type="Proteomes" id="UP000812287">
    <property type="component" value="Unassembled WGS sequence"/>
</dbReference>
<dbReference type="AlphaFoldDB" id="A0A9P8APV0"/>
<keyword evidence="2" id="KW-1185">Reference proteome</keyword>
<name>A0A9P8APV0_9AGAR</name>
<reference evidence="1" key="1">
    <citation type="submission" date="2020-11" db="EMBL/GenBank/DDBJ databases">
        <title>Adaptations for nitrogen fixation in a non-lichenized fungal sporocarp promotes dispersal by wood-feeding termites.</title>
        <authorList>
            <consortium name="DOE Joint Genome Institute"/>
            <person name="Koch R.A."/>
            <person name="Yoon G."/>
            <person name="Arayal U."/>
            <person name="Lail K."/>
            <person name="Amirebrahimi M."/>
            <person name="Labutti K."/>
            <person name="Lipzen A."/>
            <person name="Riley R."/>
            <person name="Barry K."/>
            <person name="Henrissat B."/>
            <person name="Grigoriev I.V."/>
            <person name="Herr J.R."/>
            <person name="Aime M.C."/>
        </authorList>
    </citation>
    <scope>NUCLEOTIDE SEQUENCE</scope>
    <source>
        <strain evidence="1">MCA 3950</strain>
    </source>
</reference>
<protein>
    <submittedName>
        <fullName evidence="1">Uncharacterized protein</fullName>
    </submittedName>
</protein>
<proteinExistence type="predicted"/>
<comment type="caution">
    <text evidence="1">The sequence shown here is derived from an EMBL/GenBank/DDBJ whole genome shotgun (WGS) entry which is preliminary data.</text>
</comment>
<evidence type="ECO:0000313" key="1">
    <source>
        <dbReference type="EMBL" id="KAG7443389.1"/>
    </source>
</evidence>
<organism evidence="1 2">
    <name type="scientific">Guyanagaster necrorhizus</name>
    <dbReference type="NCBI Taxonomy" id="856835"/>
    <lineage>
        <taxon>Eukaryota</taxon>
        <taxon>Fungi</taxon>
        <taxon>Dikarya</taxon>
        <taxon>Basidiomycota</taxon>
        <taxon>Agaricomycotina</taxon>
        <taxon>Agaricomycetes</taxon>
        <taxon>Agaricomycetidae</taxon>
        <taxon>Agaricales</taxon>
        <taxon>Marasmiineae</taxon>
        <taxon>Physalacriaceae</taxon>
        <taxon>Guyanagaster</taxon>
    </lineage>
</organism>
<accession>A0A9P8APV0</accession>
<evidence type="ECO:0000313" key="2">
    <source>
        <dbReference type="Proteomes" id="UP000812287"/>
    </source>
</evidence>
<sequence>MASPKARPRSTLCVYSGLPEDGHTFLTDFLRFPDHVYDILILVSDPIGWLPSFMSKHASM</sequence>
<dbReference type="EMBL" id="MU250545">
    <property type="protein sequence ID" value="KAG7443389.1"/>
    <property type="molecule type" value="Genomic_DNA"/>
</dbReference>
<dbReference type="RefSeq" id="XP_043036889.1">
    <property type="nucleotide sequence ID" value="XM_043186833.1"/>
</dbReference>
<gene>
    <name evidence="1" type="ORF">BT62DRAFT_935001</name>
</gene>
<dbReference type="GeneID" id="66109130"/>